<protein>
    <submittedName>
        <fullName evidence="2">FAD-dependent monooxygenase</fullName>
    </submittedName>
</protein>
<dbReference type="PANTHER" id="PTHR46865:SF2">
    <property type="entry name" value="MONOOXYGENASE"/>
    <property type="match status" value="1"/>
</dbReference>
<organism evidence="2 3">
    <name type="scientific">Amycolatopsis pigmentata</name>
    <dbReference type="NCBI Taxonomy" id="450801"/>
    <lineage>
        <taxon>Bacteria</taxon>
        <taxon>Bacillati</taxon>
        <taxon>Actinomycetota</taxon>
        <taxon>Actinomycetes</taxon>
        <taxon>Pseudonocardiales</taxon>
        <taxon>Pseudonocardiaceae</taxon>
        <taxon>Amycolatopsis</taxon>
    </lineage>
</organism>
<accession>A0ABW5FU36</accession>
<sequence>MRNKTILISGASVAGPATAFWLNHYGFTTTVVEQAPELRKGGQAVDFRGAQVEVLRRMGLVEEIKRHETAMGEERFLDARGRVVFALPPSFFAGEVEIERGDLSRILYDATKDRTEYLFGDRITSLTETADGVRVTFAHAAPRTVDLVVGADGLHSGVRALAFGPESRFRADSGHCFAGFTAPNHLRLDHEGLVYNVPGRGVMIASHRDPARATVGLTFVQDPAEVDRRDVDELKNLLATRYRDVGWEMPKLLDAMRQADDLFFTPLSQVRLPHYTRGRVALVGDAGWGAGPGGGGTGMAMMAAYTLAGELATAGGDHRVAFDRYEMAVRPGAEAGLKQAKNAGSFLAPKTSKGIWLRNQAHRLLTSKIMAKQLEKMTQKAANALTLKDYCVSRKSGSLR</sequence>
<dbReference type="PANTHER" id="PTHR46865">
    <property type="entry name" value="OXIDOREDUCTASE-RELATED"/>
    <property type="match status" value="1"/>
</dbReference>
<dbReference type="InterPro" id="IPR002938">
    <property type="entry name" value="FAD-bd"/>
</dbReference>
<evidence type="ECO:0000313" key="3">
    <source>
        <dbReference type="Proteomes" id="UP001597417"/>
    </source>
</evidence>
<comment type="caution">
    <text evidence="2">The sequence shown here is derived from an EMBL/GenBank/DDBJ whole genome shotgun (WGS) entry which is preliminary data.</text>
</comment>
<keyword evidence="2" id="KW-0560">Oxidoreductase</keyword>
<dbReference type="EMBL" id="JBHUKR010000009">
    <property type="protein sequence ID" value="MFD2418553.1"/>
    <property type="molecule type" value="Genomic_DNA"/>
</dbReference>
<name>A0ABW5FU36_9PSEU</name>
<dbReference type="Pfam" id="PF01494">
    <property type="entry name" value="FAD_binding_3"/>
    <property type="match status" value="1"/>
</dbReference>
<dbReference type="PRINTS" id="PR00420">
    <property type="entry name" value="RNGMNOXGNASE"/>
</dbReference>
<keyword evidence="2" id="KW-0503">Monooxygenase</keyword>
<dbReference type="RefSeq" id="WP_378266572.1">
    <property type="nucleotide sequence ID" value="NZ_JBHUKR010000009.1"/>
</dbReference>
<dbReference type="InterPro" id="IPR036188">
    <property type="entry name" value="FAD/NAD-bd_sf"/>
</dbReference>
<dbReference type="GO" id="GO:0004497">
    <property type="term" value="F:monooxygenase activity"/>
    <property type="evidence" value="ECO:0007669"/>
    <property type="project" value="UniProtKB-KW"/>
</dbReference>
<feature type="domain" description="FAD-binding" evidence="1">
    <location>
        <begin position="5"/>
        <end position="333"/>
    </location>
</feature>
<dbReference type="Proteomes" id="UP001597417">
    <property type="component" value="Unassembled WGS sequence"/>
</dbReference>
<reference evidence="3" key="1">
    <citation type="journal article" date="2019" name="Int. J. Syst. Evol. Microbiol.">
        <title>The Global Catalogue of Microorganisms (GCM) 10K type strain sequencing project: providing services to taxonomists for standard genome sequencing and annotation.</title>
        <authorList>
            <consortium name="The Broad Institute Genomics Platform"/>
            <consortium name="The Broad Institute Genome Sequencing Center for Infectious Disease"/>
            <person name="Wu L."/>
            <person name="Ma J."/>
        </authorList>
    </citation>
    <scope>NUCLEOTIDE SEQUENCE [LARGE SCALE GENOMIC DNA]</scope>
    <source>
        <strain evidence="3">CGMCC 4.7645</strain>
    </source>
</reference>
<dbReference type="Gene3D" id="3.50.50.60">
    <property type="entry name" value="FAD/NAD(P)-binding domain"/>
    <property type="match status" value="1"/>
</dbReference>
<gene>
    <name evidence="2" type="ORF">ACFSXZ_19710</name>
</gene>
<dbReference type="Gene3D" id="3.30.9.10">
    <property type="entry name" value="D-Amino Acid Oxidase, subunit A, domain 2"/>
    <property type="match status" value="1"/>
</dbReference>
<proteinExistence type="predicted"/>
<keyword evidence="3" id="KW-1185">Reference proteome</keyword>
<evidence type="ECO:0000259" key="1">
    <source>
        <dbReference type="Pfam" id="PF01494"/>
    </source>
</evidence>
<dbReference type="InterPro" id="IPR051704">
    <property type="entry name" value="FAD_aromatic-hydroxylase"/>
</dbReference>
<dbReference type="SUPFAM" id="SSF51905">
    <property type="entry name" value="FAD/NAD(P)-binding domain"/>
    <property type="match status" value="1"/>
</dbReference>
<evidence type="ECO:0000313" key="2">
    <source>
        <dbReference type="EMBL" id="MFD2418553.1"/>
    </source>
</evidence>